<evidence type="ECO:0000313" key="3">
    <source>
        <dbReference type="Proteomes" id="UP000479710"/>
    </source>
</evidence>
<keyword evidence="3" id="KW-1185">Reference proteome</keyword>
<dbReference type="AlphaFoldDB" id="A0A6G1FCB9"/>
<organism evidence="2 3">
    <name type="scientific">Oryza meyeriana var. granulata</name>
    <dbReference type="NCBI Taxonomy" id="110450"/>
    <lineage>
        <taxon>Eukaryota</taxon>
        <taxon>Viridiplantae</taxon>
        <taxon>Streptophyta</taxon>
        <taxon>Embryophyta</taxon>
        <taxon>Tracheophyta</taxon>
        <taxon>Spermatophyta</taxon>
        <taxon>Magnoliopsida</taxon>
        <taxon>Liliopsida</taxon>
        <taxon>Poales</taxon>
        <taxon>Poaceae</taxon>
        <taxon>BOP clade</taxon>
        <taxon>Oryzoideae</taxon>
        <taxon>Oryzeae</taxon>
        <taxon>Oryzinae</taxon>
        <taxon>Oryza</taxon>
        <taxon>Oryza meyeriana</taxon>
    </lineage>
</organism>
<dbReference type="Proteomes" id="UP000479710">
    <property type="component" value="Unassembled WGS sequence"/>
</dbReference>
<accession>A0A6G1FCB9</accession>
<name>A0A6G1FCB9_9ORYZ</name>
<evidence type="ECO:0000256" key="1">
    <source>
        <dbReference type="SAM" id="MobiDB-lite"/>
    </source>
</evidence>
<reference evidence="2 3" key="1">
    <citation type="submission" date="2019-11" db="EMBL/GenBank/DDBJ databases">
        <title>Whole genome sequence of Oryza granulata.</title>
        <authorList>
            <person name="Li W."/>
        </authorList>
    </citation>
    <scope>NUCLEOTIDE SEQUENCE [LARGE SCALE GENOMIC DNA]</scope>
    <source>
        <strain evidence="3">cv. Menghai</strain>
        <tissue evidence="2">Leaf</tissue>
    </source>
</reference>
<comment type="caution">
    <text evidence="2">The sequence shown here is derived from an EMBL/GenBank/DDBJ whole genome shotgun (WGS) entry which is preliminary data.</text>
</comment>
<sequence>MDKLTRSQGGAAVAGGERTVREFQYYYHGGGLVDQEMGVAAPSEAADDGVVLLMELLDEDEMEDDYDSPAPAATGGSGADRLSRVIRSLEAEIGMAAAPASATRDDSYGSTAAGLTRDDDSAAGISRLEDMFSDDLDAGYGGGLFGYSWPPELALPAAAHEVGGWCVYSDEHLYYGDGSVDEQVYSPFLKGLFIDLVLYKWLLP</sequence>
<evidence type="ECO:0000313" key="2">
    <source>
        <dbReference type="EMBL" id="KAF0934489.1"/>
    </source>
</evidence>
<proteinExistence type="predicted"/>
<protein>
    <submittedName>
        <fullName evidence="2">Uncharacterized protein</fullName>
    </submittedName>
</protein>
<feature type="region of interest" description="Disordered" evidence="1">
    <location>
        <begin position="61"/>
        <end position="81"/>
    </location>
</feature>
<gene>
    <name evidence="2" type="ORF">E2562_025565</name>
</gene>
<dbReference type="EMBL" id="SPHZ02000001">
    <property type="protein sequence ID" value="KAF0934489.1"/>
    <property type="molecule type" value="Genomic_DNA"/>
</dbReference>
<dbReference type="OrthoDB" id="691231at2759"/>